<feature type="domain" description="Thioesterase" evidence="2">
    <location>
        <begin position="17"/>
        <end position="239"/>
    </location>
</feature>
<proteinExistence type="inferred from homology"/>
<comment type="similarity">
    <text evidence="1">Belongs to the thioesterase family.</text>
</comment>
<dbReference type="GO" id="GO:0008610">
    <property type="term" value="P:lipid biosynthetic process"/>
    <property type="evidence" value="ECO:0007669"/>
    <property type="project" value="TreeGrafter"/>
</dbReference>
<accession>A0AB33K0L7</accession>
<dbReference type="EMBL" id="AP035881">
    <property type="protein sequence ID" value="BFP48376.1"/>
    <property type="molecule type" value="Genomic_DNA"/>
</dbReference>
<dbReference type="InterPro" id="IPR029058">
    <property type="entry name" value="AB_hydrolase_fold"/>
</dbReference>
<reference evidence="3" key="1">
    <citation type="submission" date="2024-07" db="EMBL/GenBank/DDBJ databases">
        <title>Complete genome sequences of cellulolytic bacteria, Kitasatospora sp. CMC57 and Streptomyces sp. CMC78, isolated from Japanese agricultural soil.</title>
        <authorList>
            <person name="Hashimoto T."/>
            <person name="Ito M."/>
            <person name="Iwamoto M."/>
            <person name="Fukahori D."/>
            <person name="Shoda T."/>
            <person name="Sakoda M."/>
            <person name="Morohoshi T."/>
            <person name="Mitsuboshi M."/>
            <person name="Nishizawa T."/>
        </authorList>
    </citation>
    <scope>NUCLEOTIDE SEQUENCE</scope>
    <source>
        <strain evidence="3">CMC57</strain>
    </source>
</reference>
<dbReference type="SUPFAM" id="SSF53474">
    <property type="entry name" value="alpha/beta-Hydrolases"/>
    <property type="match status" value="1"/>
</dbReference>
<evidence type="ECO:0000259" key="2">
    <source>
        <dbReference type="Pfam" id="PF00975"/>
    </source>
</evidence>
<dbReference type="Pfam" id="PF00975">
    <property type="entry name" value="Thioesterase"/>
    <property type="match status" value="1"/>
</dbReference>
<dbReference type="InterPro" id="IPR001031">
    <property type="entry name" value="Thioesterase"/>
</dbReference>
<dbReference type="AlphaFoldDB" id="A0AB33K0L7"/>
<dbReference type="InterPro" id="IPR012223">
    <property type="entry name" value="TEII"/>
</dbReference>
<evidence type="ECO:0000256" key="1">
    <source>
        <dbReference type="ARBA" id="ARBA00007169"/>
    </source>
</evidence>
<protein>
    <recommendedName>
        <fullName evidence="2">Thioesterase domain-containing protein</fullName>
    </recommendedName>
</protein>
<organism evidence="3">
    <name type="scientific">Kitasatospora sp. CMC57</name>
    <dbReference type="NCBI Taxonomy" id="3231513"/>
    <lineage>
        <taxon>Bacteria</taxon>
        <taxon>Bacillati</taxon>
        <taxon>Actinomycetota</taxon>
        <taxon>Actinomycetes</taxon>
        <taxon>Kitasatosporales</taxon>
        <taxon>Streptomycetaceae</taxon>
        <taxon>Kitasatospora</taxon>
    </lineage>
</organism>
<dbReference type="Gene3D" id="3.40.50.1820">
    <property type="entry name" value="alpha/beta hydrolase"/>
    <property type="match status" value="1"/>
</dbReference>
<sequence>MRAMVRPLAERPHATTRLFCLPYAGGGASVFRDWAAALPADIEPWAVQLPGREDRLGTPPLRRMGEVLNVLVPELIPHLDRPFALFGHSMGALVAWNLARSLRRMEAGSPVRLFVSGCVPPQVREATTHHTGTDQELLAKLRSWSATPEAVLADPELMQLLLPVVRADIEVVETYRFTEGPLLDCPVTAFAGTGEESAGGAALPRWGELTSGEFDLRMFPGGHFFLHSARPDVLAEISRRL</sequence>
<dbReference type="PANTHER" id="PTHR11487:SF0">
    <property type="entry name" value="S-ACYL FATTY ACID SYNTHASE THIOESTERASE, MEDIUM CHAIN"/>
    <property type="match status" value="1"/>
</dbReference>
<gene>
    <name evidence="3" type="ORF">KCMC57_47440</name>
</gene>
<evidence type="ECO:0000313" key="3">
    <source>
        <dbReference type="EMBL" id="BFP48376.1"/>
    </source>
</evidence>
<name>A0AB33K0L7_9ACTN</name>
<dbReference type="PANTHER" id="PTHR11487">
    <property type="entry name" value="THIOESTERASE"/>
    <property type="match status" value="1"/>
</dbReference>